<sequence>MPHILTTILTQVAVALIEAAVVRLAVQLWKALGTSGRPAAAYA</sequence>
<dbReference type="EMBL" id="JBHSOA010000025">
    <property type="protein sequence ID" value="MFC5852487.1"/>
    <property type="molecule type" value="Genomic_DNA"/>
</dbReference>
<protein>
    <submittedName>
        <fullName evidence="1">Uncharacterized protein</fullName>
    </submittedName>
</protein>
<name>A0ABW1DV00_9ACTN</name>
<keyword evidence="2" id="KW-1185">Reference proteome</keyword>
<comment type="caution">
    <text evidence="1">The sequence shown here is derived from an EMBL/GenBank/DDBJ whole genome shotgun (WGS) entry which is preliminary data.</text>
</comment>
<dbReference type="RefSeq" id="WP_381361925.1">
    <property type="nucleotide sequence ID" value="NZ_JBHSOA010000025.1"/>
</dbReference>
<dbReference type="Proteomes" id="UP001596180">
    <property type="component" value="Unassembled WGS sequence"/>
</dbReference>
<gene>
    <name evidence="1" type="ORF">ACFPZI_11830</name>
</gene>
<proteinExistence type="predicted"/>
<reference evidence="2" key="1">
    <citation type="journal article" date="2019" name="Int. J. Syst. Evol. Microbiol.">
        <title>The Global Catalogue of Microorganisms (GCM) 10K type strain sequencing project: providing services to taxonomists for standard genome sequencing and annotation.</title>
        <authorList>
            <consortium name="The Broad Institute Genomics Platform"/>
            <consortium name="The Broad Institute Genome Sequencing Center for Infectious Disease"/>
            <person name="Wu L."/>
            <person name="Ma J."/>
        </authorList>
    </citation>
    <scope>NUCLEOTIDE SEQUENCE [LARGE SCALE GENOMIC DNA]</scope>
    <source>
        <strain evidence="2">JCM 10411</strain>
    </source>
</reference>
<accession>A0ABW1DV00</accession>
<organism evidence="1 2">
    <name type="scientific">Streptomyces chlorus</name>
    <dbReference type="NCBI Taxonomy" id="887452"/>
    <lineage>
        <taxon>Bacteria</taxon>
        <taxon>Bacillati</taxon>
        <taxon>Actinomycetota</taxon>
        <taxon>Actinomycetes</taxon>
        <taxon>Kitasatosporales</taxon>
        <taxon>Streptomycetaceae</taxon>
        <taxon>Streptomyces</taxon>
    </lineage>
</organism>
<evidence type="ECO:0000313" key="1">
    <source>
        <dbReference type="EMBL" id="MFC5852487.1"/>
    </source>
</evidence>
<evidence type="ECO:0000313" key="2">
    <source>
        <dbReference type="Proteomes" id="UP001596180"/>
    </source>
</evidence>